<feature type="domain" description="Ubiquinol-cytochrome c chaperone" evidence="2">
    <location>
        <begin position="37"/>
        <end position="111"/>
    </location>
</feature>
<comment type="similarity">
    <text evidence="1">Belongs to the UPF0174 family.</text>
</comment>
<name>A0ABX6T2K1_9SPHN</name>
<proteinExistence type="inferred from homology"/>
<dbReference type="EMBL" id="CP060780">
    <property type="protein sequence ID" value="QNP44091.1"/>
    <property type="molecule type" value="Genomic_DNA"/>
</dbReference>
<sequence>MFRALFARLTDEPKRGQALFRLAVAEARRPDWYLRGQVPDTVNGRFAVLATIVALLMVRLDRDGEPGKDAGTALTERLVESLDAEIREMGTGDPTLGKQVRQLVGAVAGRADRWASWSRQRKRGARSSAAASIWMRPWRRRRWISANRPCGYSGPASKSRGSRT</sequence>
<dbReference type="RefSeq" id="WP_187715512.1">
    <property type="nucleotide sequence ID" value="NZ_CP060780.1"/>
</dbReference>
<evidence type="ECO:0000313" key="3">
    <source>
        <dbReference type="EMBL" id="QNP44091.1"/>
    </source>
</evidence>
<dbReference type="Pfam" id="PF03981">
    <property type="entry name" value="Ubiq_cyt_C_chap"/>
    <property type="match status" value="1"/>
</dbReference>
<protein>
    <recommendedName>
        <fullName evidence="2">Ubiquinol-cytochrome c chaperone domain-containing protein</fullName>
    </recommendedName>
</protein>
<gene>
    <name evidence="3" type="ORF">H9L15_05985</name>
</gene>
<organism evidence="3 4">
    <name type="scientific">Sphingomonas daechungensis</name>
    <dbReference type="NCBI Taxonomy" id="1176646"/>
    <lineage>
        <taxon>Bacteria</taxon>
        <taxon>Pseudomonadati</taxon>
        <taxon>Pseudomonadota</taxon>
        <taxon>Alphaproteobacteria</taxon>
        <taxon>Sphingomonadales</taxon>
        <taxon>Sphingomonadaceae</taxon>
        <taxon>Sphingomonas</taxon>
    </lineage>
</organism>
<dbReference type="Proteomes" id="UP000516134">
    <property type="component" value="Chromosome"/>
</dbReference>
<evidence type="ECO:0000259" key="2">
    <source>
        <dbReference type="Pfam" id="PF03981"/>
    </source>
</evidence>
<evidence type="ECO:0000256" key="1">
    <source>
        <dbReference type="ARBA" id="ARBA00006436"/>
    </source>
</evidence>
<dbReference type="InterPro" id="IPR021150">
    <property type="entry name" value="Ubiq_cyt_c_chap"/>
</dbReference>
<accession>A0ABX6T2K1</accession>
<reference evidence="3 4" key="1">
    <citation type="submission" date="2020-08" db="EMBL/GenBank/DDBJ databases">
        <title>Genome sequence of Sphingomonas daechungensis KACC 18115T.</title>
        <authorList>
            <person name="Hyun D.-W."/>
            <person name="Bae J.-W."/>
        </authorList>
    </citation>
    <scope>NUCLEOTIDE SEQUENCE [LARGE SCALE GENOMIC DNA]</scope>
    <source>
        <strain evidence="3 4">KACC 18115</strain>
    </source>
</reference>
<keyword evidence="4" id="KW-1185">Reference proteome</keyword>
<evidence type="ECO:0000313" key="4">
    <source>
        <dbReference type="Proteomes" id="UP000516134"/>
    </source>
</evidence>